<feature type="region of interest" description="Disordered" evidence="1">
    <location>
        <begin position="515"/>
        <end position="551"/>
    </location>
</feature>
<dbReference type="GeneID" id="72009099"/>
<keyword evidence="3" id="KW-1185">Reference proteome</keyword>
<feature type="compositionally biased region" description="Basic residues" evidence="1">
    <location>
        <begin position="1091"/>
        <end position="1102"/>
    </location>
</feature>
<dbReference type="EMBL" id="JADCUA010000016">
    <property type="protein sequence ID" value="KAH9834207.1"/>
    <property type="molecule type" value="Genomic_DNA"/>
</dbReference>
<evidence type="ECO:0000313" key="3">
    <source>
        <dbReference type="Proteomes" id="UP000814176"/>
    </source>
</evidence>
<feature type="compositionally biased region" description="Basic residues" evidence="1">
    <location>
        <begin position="521"/>
        <end position="532"/>
    </location>
</feature>
<gene>
    <name evidence="2" type="ORF">C8Q71DRAFT_873864</name>
</gene>
<organism evidence="2 3">
    <name type="scientific">Rhodofomes roseus</name>
    <dbReference type="NCBI Taxonomy" id="34475"/>
    <lineage>
        <taxon>Eukaryota</taxon>
        <taxon>Fungi</taxon>
        <taxon>Dikarya</taxon>
        <taxon>Basidiomycota</taxon>
        <taxon>Agaricomycotina</taxon>
        <taxon>Agaricomycetes</taxon>
        <taxon>Polyporales</taxon>
        <taxon>Rhodofomes</taxon>
    </lineage>
</organism>
<reference evidence="2 3" key="1">
    <citation type="journal article" date="2021" name="Environ. Microbiol.">
        <title>Gene family expansions and transcriptome signatures uncover fungal adaptations to wood decay.</title>
        <authorList>
            <person name="Hage H."/>
            <person name="Miyauchi S."/>
            <person name="Viragh M."/>
            <person name="Drula E."/>
            <person name="Min B."/>
            <person name="Chaduli D."/>
            <person name="Navarro D."/>
            <person name="Favel A."/>
            <person name="Norest M."/>
            <person name="Lesage-Meessen L."/>
            <person name="Balint B."/>
            <person name="Merenyi Z."/>
            <person name="de Eugenio L."/>
            <person name="Morin E."/>
            <person name="Martinez A.T."/>
            <person name="Baldrian P."/>
            <person name="Stursova M."/>
            <person name="Martinez M.J."/>
            <person name="Novotny C."/>
            <person name="Magnuson J.K."/>
            <person name="Spatafora J.W."/>
            <person name="Maurice S."/>
            <person name="Pangilinan J."/>
            <person name="Andreopoulos W."/>
            <person name="LaButti K."/>
            <person name="Hundley H."/>
            <person name="Na H."/>
            <person name="Kuo A."/>
            <person name="Barry K."/>
            <person name="Lipzen A."/>
            <person name="Henrissat B."/>
            <person name="Riley R."/>
            <person name="Ahrendt S."/>
            <person name="Nagy L.G."/>
            <person name="Grigoriev I.V."/>
            <person name="Martin F."/>
            <person name="Rosso M.N."/>
        </authorList>
    </citation>
    <scope>NUCLEOTIDE SEQUENCE [LARGE SCALE GENOMIC DNA]</scope>
    <source>
        <strain evidence="2 3">CIRM-BRFM 1785</strain>
    </source>
</reference>
<sequence length="1533" mass="169588">MSAAGVSGVYIEEWWVERSRYRNTGSGVHGVLGGEGAGRRWRTRCGGLEVACQRIAAMCHMTLCEGSGNRHVTLRTLLPSHLHSALTARPPRSEHHPLAIDIFWHRLDLHYQHKFPRLGFILVRRHRLHRLALLLGSLYQHHRHHGRLLLVLAIFLLYCARNWQFRPDSDSESIASASGLTRQISVPSAAVSAYALPGSTTAAAFSRPGVSGSVRRRLYKTGPATPGMTAGSALRDDDPLNCVGADTAFQFGLQGLVTSAECSGDNGWRRARCGQTQVCPVKALGRQWLVIRGELAERRGGAPTILYLRRVTRDTCHGADSLYGDGFAADGGGVFVTEFAHKGILDMVFQLLLGADRAAEQHVHHEAARGPHRLHERPLVVTNELIRGSRIQSIVDQCKVMYAVLAYAVCVVSPPTTNKMSRRLLFRNNTRQTGVAGRVGRVDVVFARVKVGRYYADCGLFPDASGKYLPENSLVTLDILRNTPRRGEPIVLTSTQASSERSRCGAWRRATRTENNGTATRCRRRTRPRPPHLPRWTSCAPTPDTRLSTRWSSGGRRGWCRGIARRKSREMSAAGVSGVYIEEWWVERSRYRNTGSGVHGVLGGEGAGRRWRTRCGGLEVACQRIAAMCHMTLCEGSGNRHVTLRTLLPSHLHSALTARPPRSEHHPLAIDIFWHRLDLHYQHKFPRLGFILVRRHRLHRLALLLGSLYQHHRHHGRLLLVLAIFLLYCARNWQFRPDSDSESIASASGLTRQISVPSAAVSAYALPGSTTAAAFSRPGVSGSVRRRLYKTGPATPGMTAGSALRDDDPLNCVGADTAFQFGLQGLVTSAECSGDNGWRRARCGQTQVCPVKALGRQWLVIRGELAERRGGAPTILYLRRVTRDTCHGADSLYGDGFAADGGGVFVTEFAHKGILDMVFQLLLGADRAAEQHVHHEAARGPHRLHERPLVVTNELIRGSRIQSIVDQCKVMYAVLAYAVCVVSPPTTNKMSRRLLFRNNTRQTGVAGRVGRVDVVFARVKVGRYYADCGLFPDASGKYLPENSLVTLDILRNTPRRGEPIVLTSTQASSERSRCGAWRRATRTENNGTATRCRRRTRPRPPHLPRWTSCAPTPDTRLSTRWSSGGRRGWCRGIARRKSREMSAAGVSGVYIEEWWVERSRYRNTGSGVHGVLGGEGAGRRWRTRCGGLEVACQRIAAMCHMTLCEGSGNRHVTLRTLLPSHLHSALTARPPRSEHHPLAIDIFWHRLDLHYQHKFPRLGFILVRRHRLHRLALLLGSLYQHHRHHGRLLLVLAIFLLYCARNWQFRPDSDSESIASASGLTRQISVPSAAVSAYALPGSTTAAAFSRPGVSGSVRRRLYKTGPATPGMTAGSALRDDDPLNCVGADTAFQFGLQGLVTSAECSGDNGWRRARCGQTQVCPVKALGRQWLVIRGELAERRGGAPTILYLRRVTRDTCHGADSLYGDGFAADGGGVFVTEFAHKGILDMVFQLLLGADRAAEQHVHHEAARGPHRLHERPLVVTNELIRGSRIQR</sequence>
<name>A0ABQ8KAM7_9APHY</name>
<dbReference type="RefSeq" id="XP_047776863.1">
    <property type="nucleotide sequence ID" value="XM_047928367.1"/>
</dbReference>
<evidence type="ECO:0000256" key="1">
    <source>
        <dbReference type="SAM" id="MobiDB-lite"/>
    </source>
</evidence>
<dbReference type="Proteomes" id="UP000814176">
    <property type="component" value="Unassembled WGS sequence"/>
</dbReference>
<accession>A0ABQ8KAM7</accession>
<comment type="caution">
    <text evidence="2">The sequence shown here is derived from an EMBL/GenBank/DDBJ whole genome shotgun (WGS) entry which is preliminary data.</text>
</comment>
<protein>
    <submittedName>
        <fullName evidence="2">Uncharacterized protein</fullName>
    </submittedName>
</protein>
<evidence type="ECO:0000313" key="2">
    <source>
        <dbReference type="EMBL" id="KAH9834207.1"/>
    </source>
</evidence>
<proteinExistence type="predicted"/>
<feature type="region of interest" description="Disordered" evidence="1">
    <location>
        <begin position="1085"/>
        <end position="1121"/>
    </location>
</feature>